<dbReference type="EMBL" id="CP043329">
    <property type="protein sequence ID" value="QEK51339.1"/>
    <property type="molecule type" value="Genomic_DNA"/>
</dbReference>
<keyword evidence="1" id="KW-0812">Transmembrane</keyword>
<keyword evidence="1" id="KW-1133">Transmembrane helix</keyword>
<evidence type="ECO:0000313" key="2">
    <source>
        <dbReference type="EMBL" id="QEK51339.1"/>
    </source>
</evidence>
<organism evidence="2 3">
    <name type="scientific">Pedobacter aquae</name>
    <dbReference type="NCBI Taxonomy" id="2605747"/>
    <lineage>
        <taxon>Bacteria</taxon>
        <taxon>Pseudomonadati</taxon>
        <taxon>Bacteroidota</taxon>
        <taxon>Sphingobacteriia</taxon>
        <taxon>Sphingobacteriales</taxon>
        <taxon>Sphingobacteriaceae</taxon>
        <taxon>Pedobacter</taxon>
    </lineage>
</organism>
<protein>
    <submittedName>
        <fullName evidence="2">Uncharacterized protein</fullName>
    </submittedName>
</protein>
<dbReference type="AlphaFoldDB" id="A0A5C0VH21"/>
<dbReference type="Proteomes" id="UP000323653">
    <property type="component" value="Chromosome"/>
</dbReference>
<feature type="transmembrane region" description="Helical" evidence="1">
    <location>
        <begin position="6"/>
        <end position="26"/>
    </location>
</feature>
<feature type="transmembrane region" description="Helical" evidence="1">
    <location>
        <begin position="33"/>
        <end position="51"/>
    </location>
</feature>
<dbReference type="RefSeq" id="WP_149074355.1">
    <property type="nucleotide sequence ID" value="NZ_CP043329.1"/>
</dbReference>
<keyword evidence="3" id="KW-1185">Reference proteome</keyword>
<dbReference type="KEGG" id="pej:FYC62_06405"/>
<evidence type="ECO:0000256" key="1">
    <source>
        <dbReference type="SAM" id="Phobius"/>
    </source>
</evidence>
<name>A0A5C0VH21_9SPHI</name>
<evidence type="ECO:0000313" key="3">
    <source>
        <dbReference type="Proteomes" id="UP000323653"/>
    </source>
</evidence>
<keyword evidence="1" id="KW-0472">Membrane</keyword>
<gene>
    <name evidence="2" type="ORF">FYC62_06405</name>
</gene>
<sequence length="175" mass="20366">MGMIFIYGLVFLLIFLSIGIGLFIYSIRISSKIGLTISVILILLVTLVSLTNTIDEFTISKNDIIIELKYLGIELKDDFEIKNNKVSGMPERIQETEVEITQKDKHRIISEITNSANFRSFDYRNELFSDGVVYNLKYPEFYSREILFILDDTPIRICVYIDENANIIKYQRIEE</sequence>
<accession>A0A5C0VH21</accession>
<reference evidence="2 3" key="1">
    <citation type="submission" date="2019-08" db="EMBL/GenBank/DDBJ databases">
        <title>Pedobacter sp. nov., isolated from Han river, South Korea.</title>
        <authorList>
            <person name="Lee D.-H."/>
            <person name="Kim Y.-S."/>
            <person name="Hwang E.-M."/>
            <person name="Le Tran T.C."/>
            <person name="Cha C.-J."/>
        </authorList>
    </citation>
    <scope>NUCLEOTIDE SEQUENCE [LARGE SCALE GENOMIC DNA]</scope>
    <source>
        <strain evidence="2 3">CJ43</strain>
    </source>
</reference>
<proteinExistence type="predicted"/>